<dbReference type="NCBIfam" id="TIGR02594">
    <property type="entry name" value="TIGR02594 family protein"/>
    <property type="match status" value="1"/>
</dbReference>
<dbReference type="Pfam" id="PF05257">
    <property type="entry name" value="CHAP"/>
    <property type="match status" value="1"/>
</dbReference>
<dbReference type="AlphaFoldDB" id="Q11JU3"/>
<dbReference type="HOGENOM" id="CLU_1122986_0_0_5"/>
<dbReference type="Gene3D" id="3.90.1720.10">
    <property type="entry name" value="endopeptidase domain like (from Nostoc punctiforme)"/>
    <property type="match status" value="1"/>
</dbReference>
<feature type="domain" description="Peptidase C51" evidence="2">
    <location>
        <begin position="147"/>
        <end position="225"/>
    </location>
</feature>
<dbReference type="eggNOG" id="COG0791">
    <property type="taxonomic scope" value="Bacteria"/>
</dbReference>
<dbReference type="InterPro" id="IPR013423">
    <property type="entry name" value="CHP02594"/>
</dbReference>
<dbReference type="SUPFAM" id="SSF54001">
    <property type="entry name" value="Cysteine proteinases"/>
    <property type="match status" value="1"/>
</dbReference>
<evidence type="ECO:0000256" key="1">
    <source>
        <dbReference type="SAM" id="MobiDB-lite"/>
    </source>
</evidence>
<dbReference type="KEGG" id="mes:Meso_0935"/>
<dbReference type="OrthoDB" id="8113175at2"/>
<evidence type="ECO:0000259" key="2">
    <source>
        <dbReference type="Pfam" id="PF05257"/>
    </source>
</evidence>
<feature type="compositionally biased region" description="Basic residues" evidence="1">
    <location>
        <begin position="1"/>
        <end position="16"/>
    </location>
</feature>
<dbReference type="STRING" id="266779.Meso_0935"/>
<proteinExistence type="predicted"/>
<reference evidence="3" key="1">
    <citation type="submission" date="2006-06" db="EMBL/GenBank/DDBJ databases">
        <title>Complete sequence of chromosome of Chelativorans sp. BNC1.</title>
        <authorList>
            <consortium name="US DOE Joint Genome Institute"/>
            <person name="Copeland A."/>
            <person name="Lucas S."/>
            <person name="Lapidus A."/>
            <person name="Barry K."/>
            <person name="Detter J.C."/>
            <person name="Glavina del Rio T."/>
            <person name="Hammon N."/>
            <person name="Israni S."/>
            <person name="Dalin E."/>
            <person name="Tice H."/>
            <person name="Pitluck S."/>
            <person name="Chertkov O."/>
            <person name="Brettin T."/>
            <person name="Bruce D."/>
            <person name="Han C."/>
            <person name="Tapia R."/>
            <person name="Gilna P."/>
            <person name="Schmutz J."/>
            <person name="Larimer F."/>
            <person name="Land M."/>
            <person name="Hauser L."/>
            <person name="Kyrpides N."/>
            <person name="Mikhailova N."/>
            <person name="Richardson P."/>
        </authorList>
    </citation>
    <scope>NUCLEOTIDE SEQUENCE</scope>
    <source>
        <strain evidence="3">BNC1</strain>
    </source>
</reference>
<name>Q11JU3_CHESB</name>
<dbReference type="EMBL" id="CP000390">
    <property type="protein sequence ID" value="ABG62332.1"/>
    <property type="molecule type" value="Genomic_DNA"/>
</dbReference>
<organism evidence="3">
    <name type="scientific">Chelativorans sp. (strain BNC1)</name>
    <dbReference type="NCBI Taxonomy" id="266779"/>
    <lineage>
        <taxon>Bacteria</taxon>
        <taxon>Pseudomonadati</taxon>
        <taxon>Pseudomonadota</taxon>
        <taxon>Alphaproteobacteria</taxon>
        <taxon>Hyphomicrobiales</taxon>
        <taxon>Phyllobacteriaceae</taxon>
        <taxon>Chelativorans</taxon>
    </lineage>
</organism>
<feature type="region of interest" description="Disordered" evidence="1">
    <location>
        <begin position="1"/>
        <end position="20"/>
    </location>
</feature>
<accession>Q11JU3</accession>
<sequence>MVRKARTASRAKRAASKQKDVSRAESIATALNNGSVEAALLGTIYTAPGDTFESLGGELGFDRGGLLLLNPHIHALEELEPGIPLDVPLLARKSIMQARVSARGGLSAYEVAERELLFDVCQDNRPGRDNPRIRMYHATTIGGAEPDEVAWCSSFVNYCVEQAGGIGTDSKAARSWLNWGSEVRAGDWRVGDIIVFWRTSINSWKGHVGFLVGYDGDRSLVLGGNQSNRLCVDDPYPFSQVLSVRRG</sequence>
<dbReference type="InterPro" id="IPR038765">
    <property type="entry name" value="Papain-like_cys_pep_sf"/>
</dbReference>
<dbReference type="InterPro" id="IPR007921">
    <property type="entry name" value="CHAP_dom"/>
</dbReference>
<protein>
    <recommendedName>
        <fullName evidence="2">Peptidase C51 domain-containing protein</fullName>
    </recommendedName>
</protein>
<evidence type="ECO:0000313" key="3">
    <source>
        <dbReference type="EMBL" id="ABG62332.1"/>
    </source>
</evidence>
<gene>
    <name evidence="3" type="ordered locus">Meso_0935</name>
</gene>